<gene>
    <name evidence="2" type="ORF">ASIM_LOCUS19462</name>
</gene>
<evidence type="ECO:0000313" key="4">
    <source>
        <dbReference type="WBParaSite" id="ASIM_0002007801-mRNA-1"/>
    </source>
</evidence>
<evidence type="ECO:0000313" key="2">
    <source>
        <dbReference type="EMBL" id="VDK69809.1"/>
    </source>
</evidence>
<feature type="region of interest" description="Disordered" evidence="1">
    <location>
        <begin position="1"/>
        <end position="62"/>
    </location>
</feature>
<evidence type="ECO:0000313" key="3">
    <source>
        <dbReference type="Proteomes" id="UP000267096"/>
    </source>
</evidence>
<reference evidence="4" key="1">
    <citation type="submission" date="2017-02" db="UniProtKB">
        <authorList>
            <consortium name="WormBaseParasite"/>
        </authorList>
    </citation>
    <scope>IDENTIFICATION</scope>
</reference>
<organism evidence="4">
    <name type="scientific">Anisakis simplex</name>
    <name type="common">Herring worm</name>
    <dbReference type="NCBI Taxonomy" id="6269"/>
    <lineage>
        <taxon>Eukaryota</taxon>
        <taxon>Metazoa</taxon>
        <taxon>Ecdysozoa</taxon>
        <taxon>Nematoda</taxon>
        <taxon>Chromadorea</taxon>
        <taxon>Rhabditida</taxon>
        <taxon>Spirurina</taxon>
        <taxon>Ascaridomorpha</taxon>
        <taxon>Ascaridoidea</taxon>
        <taxon>Anisakidae</taxon>
        <taxon>Anisakis</taxon>
        <taxon>Anisakis simplex complex</taxon>
    </lineage>
</organism>
<sequence length="82" mass="8872">MELDIESAPWAGGWEGSSAAGWSSSPKGSFGGSSGSGWEVRILRKQTHHRGNQPSSSLNRDIVMDTASPLQIAQFDENIQRK</sequence>
<dbReference type="Proteomes" id="UP000267096">
    <property type="component" value="Unassembled WGS sequence"/>
</dbReference>
<reference evidence="2 3" key="2">
    <citation type="submission" date="2018-11" db="EMBL/GenBank/DDBJ databases">
        <authorList>
            <consortium name="Pathogen Informatics"/>
        </authorList>
    </citation>
    <scope>NUCLEOTIDE SEQUENCE [LARGE SCALE GENOMIC DNA]</scope>
</reference>
<dbReference type="EMBL" id="UYRR01037275">
    <property type="protein sequence ID" value="VDK69809.1"/>
    <property type="molecule type" value="Genomic_DNA"/>
</dbReference>
<accession>A0A0M3KGG5</accession>
<feature type="compositionally biased region" description="Low complexity" evidence="1">
    <location>
        <begin position="7"/>
        <end position="28"/>
    </location>
</feature>
<dbReference type="WBParaSite" id="ASIM_0002007801-mRNA-1">
    <property type="protein sequence ID" value="ASIM_0002007801-mRNA-1"/>
    <property type="gene ID" value="ASIM_0002007801"/>
</dbReference>
<dbReference type="AlphaFoldDB" id="A0A0M3KGG5"/>
<name>A0A0M3KGG5_ANISI</name>
<evidence type="ECO:0000256" key="1">
    <source>
        <dbReference type="SAM" id="MobiDB-lite"/>
    </source>
</evidence>
<proteinExistence type="predicted"/>
<protein>
    <submittedName>
        <fullName evidence="4">Sorting nexin-16</fullName>
    </submittedName>
</protein>
<keyword evidence="3" id="KW-1185">Reference proteome</keyword>